<comment type="caution">
    <text evidence="2">The sequence shown here is derived from an EMBL/GenBank/DDBJ whole genome shotgun (WGS) entry which is preliminary data.</text>
</comment>
<dbReference type="InterPro" id="IPR013324">
    <property type="entry name" value="RNA_pol_sigma_r3/r4-like"/>
</dbReference>
<evidence type="ECO:0000313" key="3">
    <source>
        <dbReference type="Proteomes" id="UP000241118"/>
    </source>
</evidence>
<dbReference type="GO" id="GO:0006352">
    <property type="term" value="P:DNA-templated transcription initiation"/>
    <property type="evidence" value="ECO:0007669"/>
    <property type="project" value="InterPro"/>
</dbReference>
<dbReference type="Pfam" id="PF04545">
    <property type="entry name" value="Sigma70_r4"/>
    <property type="match status" value="1"/>
</dbReference>
<dbReference type="SUPFAM" id="SSF88659">
    <property type="entry name" value="Sigma3 and sigma4 domains of RNA polymerase sigma factors"/>
    <property type="match status" value="1"/>
</dbReference>
<organism evidence="2 3">
    <name type="scientific">Saccharothrix carnea</name>
    <dbReference type="NCBI Taxonomy" id="1280637"/>
    <lineage>
        <taxon>Bacteria</taxon>
        <taxon>Bacillati</taxon>
        <taxon>Actinomycetota</taxon>
        <taxon>Actinomycetes</taxon>
        <taxon>Pseudonocardiales</taxon>
        <taxon>Pseudonocardiaceae</taxon>
        <taxon>Saccharothrix</taxon>
    </lineage>
</organism>
<feature type="domain" description="RNA polymerase sigma-70 region 4" evidence="1">
    <location>
        <begin position="2"/>
        <end position="46"/>
    </location>
</feature>
<dbReference type="EMBL" id="PYAX01000020">
    <property type="protein sequence ID" value="PSL51541.1"/>
    <property type="molecule type" value="Genomic_DNA"/>
</dbReference>
<dbReference type="InterPro" id="IPR036388">
    <property type="entry name" value="WH-like_DNA-bd_sf"/>
</dbReference>
<dbReference type="Proteomes" id="UP000241118">
    <property type="component" value="Unassembled WGS sequence"/>
</dbReference>
<evidence type="ECO:0000313" key="2">
    <source>
        <dbReference type="EMBL" id="PSL51541.1"/>
    </source>
</evidence>
<sequence length="62" mass="6559">MLTESQREAVLLVYFGGRTYREVGEALNSTAAAVSADIRDGMTQLRSTGGVTGARSCLPPAR</sequence>
<dbReference type="RefSeq" id="WP_425444465.1">
    <property type="nucleotide sequence ID" value="NZ_PYAX01000020.1"/>
</dbReference>
<protein>
    <submittedName>
        <fullName evidence="2">Sigma-70-like protein</fullName>
    </submittedName>
</protein>
<dbReference type="GO" id="GO:0003700">
    <property type="term" value="F:DNA-binding transcription factor activity"/>
    <property type="evidence" value="ECO:0007669"/>
    <property type="project" value="InterPro"/>
</dbReference>
<name>A0A2P8HZA9_SACCR</name>
<evidence type="ECO:0000259" key="1">
    <source>
        <dbReference type="Pfam" id="PF04545"/>
    </source>
</evidence>
<proteinExistence type="predicted"/>
<dbReference type="InterPro" id="IPR007630">
    <property type="entry name" value="RNA_pol_sigma70_r4"/>
</dbReference>
<dbReference type="Gene3D" id="1.10.10.10">
    <property type="entry name" value="Winged helix-like DNA-binding domain superfamily/Winged helix DNA-binding domain"/>
    <property type="match status" value="1"/>
</dbReference>
<dbReference type="AlphaFoldDB" id="A0A2P8HZA9"/>
<keyword evidence="3" id="KW-1185">Reference proteome</keyword>
<accession>A0A2P8HZA9</accession>
<reference evidence="2 3" key="1">
    <citation type="submission" date="2018-03" db="EMBL/GenBank/DDBJ databases">
        <title>Genomic Encyclopedia of Type Strains, Phase III (KMG-III): the genomes of soil and plant-associated and newly described type strains.</title>
        <authorList>
            <person name="Whitman W."/>
        </authorList>
    </citation>
    <scope>NUCLEOTIDE SEQUENCE [LARGE SCALE GENOMIC DNA]</scope>
    <source>
        <strain evidence="2 3">CGMCC 4.7097</strain>
    </source>
</reference>
<gene>
    <name evidence="2" type="ORF">B0I31_12075</name>
</gene>